<feature type="domain" description="HMG box" evidence="5">
    <location>
        <begin position="1529"/>
        <end position="1599"/>
    </location>
</feature>
<dbReference type="PANTHER" id="PTHR46040:SF3">
    <property type="entry name" value="HIGH MOBILITY GROUP PROTEIN 2"/>
    <property type="match status" value="1"/>
</dbReference>
<gene>
    <name evidence="6" type="ORF">QTG54_005118</name>
</gene>
<proteinExistence type="predicted"/>
<dbReference type="CDD" id="cd00084">
    <property type="entry name" value="HMG-box_SF"/>
    <property type="match status" value="4"/>
</dbReference>
<dbReference type="Pfam" id="PF00505">
    <property type="entry name" value="HMG_box"/>
    <property type="match status" value="4"/>
</dbReference>
<feature type="region of interest" description="Disordered" evidence="4">
    <location>
        <begin position="661"/>
        <end position="680"/>
    </location>
</feature>
<feature type="DNA-binding region" description="HMG box" evidence="3">
    <location>
        <begin position="201"/>
        <end position="271"/>
    </location>
</feature>
<organism evidence="6 7">
    <name type="scientific">Skeletonema marinoi</name>
    <dbReference type="NCBI Taxonomy" id="267567"/>
    <lineage>
        <taxon>Eukaryota</taxon>
        <taxon>Sar</taxon>
        <taxon>Stramenopiles</taxon>
        <taxon>Ochrophyta</taxon>
        <taxon>Bacillariophyta</taxon>
        <taxon>Coscinodiscophyceae</taxon>
        <taxon>Thalassiosirophycidae</taxon>
        <taxon>Thalassiosirales</taxon>
        <taxon>Skeletonemataceae</taxon>
        <taxon>Skeletonema</taxon>
        <taxon>Skeletonema marinoi-dohrnii complex</taxon>
    </lineage>
</organism>
<dbReference type="EMBL" id="JATAAI010000007">
    <property type="protein sequence ID" value="KAK1744585.1"/>
    <property type="molecule type" value="Genomic_DNA"/>
</dbReference>
<evidence type="ECO:0000256" key="1">
    <source>
        <dbReference type="ARBA" id="ARBA00023125"/>
    </source>
</evidence>
<feature type="domain" description="HMG box" evidence="5">
    <location>
        <begin position="850"/>
        <end position="920"/>
    </location>
</feature>
<evidence type="ECO:0000256" key="2">
    <source>
        <dbReference type="ARBA" id="ARBA00023242"/>
    </source>
</evidence>
<feature type="DNA-binding region" description="HMG box" evidence="3">
    <location>
        <begin position="1191"/>
        <end position="1261"/>
    </location>
</feature>
<dbReference type="GO" id="GO:0003677">
    <property type="term" value="F:DNA binding"/>
    <property type="evidence" value="ECO:0007669"/>
    <property type="project" value="UniProtKB-UniRule"/>
</dbReference>
<feature type="region of interest" description="Disordered" evidence="4">
    <location>
        <begin position="1656"/>
        <end position="1690"/>
    </location>
</feature>
<feature type="DNA-binding region" description="HMG box" evidence="3">
    <location>
        <begin position="1529"/>
        <end position="1599"/>
    </location>
</feature>
<dbReference type="GO" id="GO:0010468">
    <property type="term" value="P:regulation of gene expression"/>
    <property type="evidence" value="ECO:0007669"/>
    <property type="project" value="TreeGrafter"/>
</dbReference>
<name>A0AAD9DG39_9STRA</name>
<accession>A0AAD9DG39</accession>
<keyword evidence="2 3" id="KW-0539">Nucleus</keyword>
<dbReference type="InterPro" id="IPR009071">
    <property type="entry name" value="HMG_box_dom"/>
</dbReference>
<keyword evidence="1 3" id="KW-0238">DNA-binding</keyword>
<reference evidence="6" key="1">
    <citation type="submission" date="2023-06" db="EMBL/GenBank/DDBJ databases">
        <title>Survivors Of The Sea: Transcriptome response of Skeletonema marinoi to long-term dormancy.</title>
        <authorList>
            <person name="Pinder M.I.M."/>
            <person name="Kourtchenko O."/>
            <person name="Robertson E.K."/>
            <person name="Larsson T."/>
            <person name="Maumus F."/>
            <person name="Osuna-Cruz C.M."/>
            <person name="Vancaester E."/>
            <person name="Stenow R."/>
            <person name="Vandepoele K."/>
            <person name="Ploug H."/>
            <person name="Bruchert V."/>
            <person name="Godhe A."/>
            <person name="Topel M."/>
        </authorList>
    </citation>
    <scope>NUCLEOTIDE SEQUENCE</scope>
    <source>
        <strain evidence="6">R05AC</strain>
    </source>
</reference>
<evidence type="ECO:0000256" key="4">
    <source>
        <dbReference type="SAM" id="MobiDB-lite"/>
    </source>
</evidence>
<comment type="caution">
    <text evidence="6">The sequence shown here is derived from an EMBL/GenBank/DDBJ whole genome shotgun (WGS) entry which is preliminary data.</text>
</comment>
<sequence length="1690" mass="190037">MSTHQVRLPPPLPPTQLSSLLDRVDNEIASARDELQHAQPIAEAAGLSVHSSILDPSYQAKPSVGVSASASSTSTAVFDNGATTTPGATPTGPPALLDLQQEAALVVTARQSFNPLRGTLSAYPLVLSTTGGYSNSDHIVRQIGPNGSIDKLSEYKRAMKRRHRQVIVEQRGTDRWDLPRRIPGGRRRRIKRDVDLPSAPPEPPNSGYVMYVSQMTTKLRNDNPNRHHNQINAVRKISQMWNAMPQKERVHYKQLAKDATREYEDRLIEYRATGSWTPYTSFERLTRNRNGVEVADRGPGNQGPWVRLPCEEKNDLECELDTYEQVIFPPRPKEMEEEHERKMMSMMPPPLPPTQLSSLLDRVDNEIASARDELQHAQPIAEAAGLSVHSSILDPSYQAKPSVGVSASASASSTAVFDNGSTSTTTPGATPTGPPALLDLQQEAALVVTARQSFNPLRGTLSAYPLVLSTTGGYSNSDHIVRQIGPNGSIDKLSEYKRAMKRRHRQVIVEQRGTDRWDLPRRIPGGRRRRIKRDVDLPSAPPEPPNSGYVMYVSQMTTKLRNDNPNRHHNQINAKERVHYKQLAKDATREYEDRLIEYRATGSWTPYTSFERLTRNRNGVEVADRGPGNQGPWVRLPCEEKNDLECELDTYEQVIFPPRPKEMEEEHERKVRESKAKRRRKIEEEGFLDNEIASARGELQHAQPIAEAAGLSVHSSILDPSYQAKPSVGVSASASASSTAVFDNGSTSTTTPGATPTGPPALLDLQQEAALVVTARQSFNPLRGTLSAYPLVLSTTGGYSNSDHIRAMKRRHRQVIVEQRGTDRWDLPRRIPGGRRRRIKRDVDLPSAPPEPPNSGYVMYVSQMTTKLRNDNPNRHHNQINAVRKISQMWNAMPQKERVHYKQLAKDATREYEDRLIEYRATGSWTPYTSFERLTRNRNGVEVADRGPGNQGPWVRLPCEEKNDLECELDTYEQVIFPPRPKEMEEEHERKMMSMMPQPLAPTQLSSLLDRVDNEIASARGELQHAQPIAEAAGLSVHSSILDPSYQAKPSVGVSASASASSTAVFDNGSTSTTTPGATPTGPPALLDLQQEAALVVTARQSFNPLRGTLSAYPLVLSTTGGYSNSDHIVRQIGPNGSIDKLSEYKRAMKRRHRQVIVEQRGTDRWDLPRRIPGGRRRRIKRDVDLPSAPPEPPNSGYVMYVSQMTTKLRNDNPNRHHNQINAVRKISQMWNAMPQKERVHYKQLAKDATREYEDRLIEYRATGSWTPYTSFERLTRNRNGVEVADRGPGNQGPWVRLPSEEKNDLECELDTYEQVIFPPRPKEMEEEHERKMMSMMPPPLPPTQLSSLLDRVDNEIASARDELQHAQPIAEAAGLSVHSSILDPSYQAKPSVGVSASASASSTAVFDNGSTTPGATPTGPPALLDLQQEAALVVTARQSFNPLRGTLSAYPLVLSTTGGYSNSDHIVRQIGPNGSIDKLSEYKRAMKRRHRQVIVEQRGTDRWDLPRRIPGGRRRRIKRDVDLPSAPPEPPNSGYVMYVSQMTTKLRNDNPNRHHNQINAVRKISQMWNAMPQKERVHYKQLAKDATREYEDRLIEYRATGSWTPYTSFERLTRNRNGVEVADRGPGNQGPWVRLPSEEKNDLECELDTYEQVIFPPRPKEMEEEHERKVRESKAKRRRKIEEEGFRWE</sequence>
<protein>
    <submittedName>
        <fullName evidence="6">High mobility group protein</fullName>
    </submittedName>
</protein>
<dbReference type="InterPro" id="IPR036910">
    <property type="entry name" value="HMG_box_dom_sf"/>
</dbReference>
<dbReference type="PANTHER" id="PTHR46040">
    <property type="entry name" value="HIGH MOBILITY GROUP PROTEIN 2"/>
    <property type="match status" value="1"/>
</dbReference>
<feature type="compositionally biased region" description="Basic and acidic residues" evidence="4">
    <location>
        <begin position="661"/>
        <end position="674"/>
    </location>
</feature>
<feature type="compositionally biased region" description="Basic and acidic residues" evidence="4">
    <location>
        <begin position="1659"/>
        <end position="1674"/>
    </location>
</feature>
<feature type="domain" description="HMG box" evidence="5">
    <location>
        <begin position="201"/>
        <end position="271"/>
    </location>
</feature>
<feature type="compositionally biased region" description="Basic and acidic residues" evidence="4">
    <location>
        <begin position="1681"/>
        <end position="1690"/>
    </location>
</feature>
<dbReference type="SUPFAM" id="SSF47095">
    <property type="entry name" value="HMG-box"/>
    <property type="match status" value="5"/>
</dbReference>
<keyword evidence="7" id="KW-1185">Reference proteome</keyword>
<evidence type="ECO:0000259" key="5">
    <source>
        <dbReference type="PROSITE" id="PS50118"/>
    </source>
</evidence>
<dbReference type="SMART" id="SM00398">
    <property type="entry name" value="HMG"/>
    <property type="match status" value="5"/>
</dbReference>
<dbReference type="Proteomes" id="UP001224775">
    <property type="component" value="Unassembled WGS sequence"/>
</dbReference>
<feature type="DNA-binding region" description="HMG box" evidence="3">
    <location>
        <begin position="850"/>
        <end position="920"/>
    </location>
</feature>
<dbReference type="Gene3D" id="1.10.30.10">
    <property type="entry name" value="High mobility group box domain"/>
    <property type="match status" value="4"/>
</dbReference>
<dbReference type="PROSITE" id="PS50118">
    <property type="entry name" value="HMG_BOX_2"/>
    <property type="match status" value="4"/>
</dbReference>
<evidence type="ECO:0000256" key="3">
    <source>
        <dbReference type="PROSITE-ProRule" id="PRU00267"/>
    </source>
</evidence>
<feature type="domain" description="HMG box" evidence="5">
    <location>
        <begin position="1191"/>
        <end position="1261"/>
    </location>
</feature>
<evidence type="ECO:0000313" key="6">
    <source>
        <dbReference type="EMBL" id="KAK1744585.1"/>
    </source>
</evidence>
<dbReference type="InterPro" id="IPR051965">
    <property type="entry name" value="ChromReg_NeuronalGeneExpr"/>
</dbReference>
<evidence type="ECO:0000313" key="7">
    <source>
        <dbReference type="Proteomes" id="UP001224775"/>
    </source>
</evidence>
<dbReference type="GO" id="GO:0005634">
    <property type="term" value="C:nucleus"/>
    <property type="evidence" value="ECO:0007669"/>
    <property type="project" value="UniProtKB-UniRule"/>
</dbReference>